<feature type="compositionally biased region" description="Basic residues" evidence="5">
    <location>
        <begin position="150"/>
        <end position="159"/>
    </location>
</feature>
<keyword evidence="2" id="KW-0238">DNA-binding</keyword>
<evidence type="ECO:0000259" key="6">
    <source>
        <dbReference type="PROSITE" id="PS51005"/>
    </source>
</evidence>
<dbReference type="InterPro" id="IPR003441">
    <property type="entry name" value="NAC-dom"/>
</dbReference>
<dbReference type="InterPro" id="IPR036093">
    <property type="entry name" value="NAC_dom_sf"/>
</dbReference>
<evidence type="ECO:0000313" key="8">
    <source>
        <dbReference type="Proteomes" id="UP000250235"/>
    </source>
</evidence>
<feature type="region of interest" description="Disordered" evidence="5">
    <location>
        <begin position="1"/>
        <end position="22"/>
    </location>
</feature>
<accession>A0A2Z7A795</accession>
<evidence type="ECO:0000256" key="5">
    <source>
        <dbReference type="SAM" id="MobiDB-lite"/>
    </source>
</evidence>
<keyword evidence="3" id="KW-0804">Transcription</keyword>
<evidence type="ECO:0000313" key="7">
    <source>
        <dbReference type="EMBL" id="KZV14722.1"/>
    </source>
</evidence>
<gene>
    <name evidence="7" type="ORF">F511_41275</name>
</gene>
<dbReference type="GO" id="GO:0003677">
    <property type="term" value="F:DNA binding"/>
    <property type="evidence" value="ECO:0007669"/>
    <property type="project" value="UniProtKB-KW"/>
</dbReference>
<protein>
    <submittedName>
        <fullName evidence="7">NAC domain-containing protein 89-like</fullName>
    </submittedName>
</protein>
<evidence type="ECO:0000256" key="3">
    <source>
        <dbReference type="ARBA" id="ARBA00023163"/>
    </source>
</evidence>
<dbReference type="OrthoDB" id="895456at2759"/>
<evidence type="ECO:0000256" key="2">
    <source>
        <dbReference type="ARBA" id="ARBA00023125"/>
    </source>
</evidence>
<evidence type="ECO:0000256" key="4">
    <source>
        <dbReference type="ARBA" id="ARBA00023242"/>
    </source>
</evidence>
<feature type="domain" description="NAC" evidence="6">
    <location>
        <begin position="59"/>
        <end position="166"/>
    </location>
</feature>
<name>A0A2Z7A795_9LAMI</name>
<reference evidence="7 8" key="1">
    <citation type="journal article" date="2015" name="Proc. Natl. Acad. Sci. U.S.A.">
        <title>The resurrection genome of Boea hygrometrica: A blueprint for survival of dehydration.</title>
        <authorList>
            <person name="Xiao L."/>
            <person name="Yang G."/>
            <person name="Zhang L."/>
            <person name="Yang X."/>
            <person name="Zhao S."/>
            <person name="Ji Z."/>
            <person name="Zhou Q."/>
            <person name="Hu M."/>
            <person name="Wang Y."/>
            <person name="Chen M."/>
            <person name="Xu Y."/>
            <person name="Jin H."/>
            <person name="Xiao X."/>
            <person name="Hu G."/>
            <person name="Bao F."/>
            <person name="Hu Y."/>
            <person name="Wan P."/>
            <person name="Li L."/>
            <person name="Deng X."/>
            <person name="Kuang T."/>
            <person name="Xiang C."/>
            <person name="Zhu J.K."/>
            <person name="Oliver M.J."/>
            <person name="He Y."/>
        </authorList>
    </citation>
    <scope>NUCLEOTIDE SEQUENCE [LARGE SCALE GENOMIC DNA]</scope>
    <source>
        <strain evidence="8">cv. XS01</strain>
    </source>
</reference>
<dbReference type="AlphaFoldDB" id="A0A2Z7A795"/>
<keyword evidence="4" id="KW-0539">Nucleus</keyword>
<dbReference type="SUPFAM" id="SSF101941">
    <property type="entry name" value="NAC domain"/>
    <property type="match status" value="1"/>
</dbReference>
<feature type="region of interest" description="Disordered" evidence="5">
    <location>
        <begin position="139"/>
        <end position="166"/>
    </location>
</feature>
<keyword evidence="1" id="KW-0805">Transcription regulation</keyword>
<proteinExistence type="predicted"/>
<dbReference type="GO" id="GO:0006355">
    <property type="term" value="P:regulation of DNA-templated transcription"/>
    <property type="evidence" value="ECO:0007669"/>
    <property type="project" value="InterPro"/>
</dbReference>
<dbReference type="EMBL" id="KV020222">
    <property type="protein sequence ID" value="KZV14722.1"/>
    <property type="molecule type" value="Genomic_DNA"/>
</dbReference>
<dbReference type="PANTHER" id="PTHR31719:SF43">
    <property type="entry name" value="NAC TRANSCRIPTION FACTOR 56"/>
    <property type="match status" value="1"/>
</dbReference>
<dbReference type="Proteomes" id="UP000250235">
    <property type="component" value="Unassembled WGS sequence"/>
</dbReference>
<evidence type="ECO:0000256" key="1">
    <source>
        <dbReference type="ARBA" id="ARBA00023015"/>
    </source>
</evidence>
<organism evidence="7 8">
    <name type="scientific">Dorcoceras hygrometricum</name>
    <dbReference type="NCBI Taxonomy" id="472368"/>
    <lineage>
        <taxon>Eukaryota</taxon>
        <taxon>Viridiplantae</taxon>
        <taxon>Streptophyta</taxon>
        <taxon>Embryophyta</taxon>
        <taxon>Tracheophyta</taxon>
        <taxon>Spermatophyta</taxon>
        <taxon>Magnoliopsida</taxon>
        <taxon>eudicotyledons</taxon>
        <taxon>Gunneridae</taxon>
        <taxon>Pentapetalae</taxon>
        <taxon>asterids</taxon>
        <taxon>lamiids</taxon>
        <taxon>Lamiales</taxon>
        <taxon>Gesneriaceae</taxon>
        <taxon>Didymocarpoideae</taxon>
        <taxon>Trichosporeae</taxon>
        <taxon>Loxocarpinae</taxon>
        <taxon>Dorcoceras</taxon>
    </lineage>
</organism>
<dbReference type="PANTHER" id="PTHR31719">
    <property type="entry name" value="NAC TRANSCRIPTION FACTOR 56"/>
    <property type="match status" value="1"/>
</dbReference>
<dbReference type="Gene3D" id="2.170.150.80">
    <property type="entry name" value="NAC domain"/>
    <property type="match status" value="1"/>
</dbReference>
<sequence length="166" mass="18651">MESDHQSPTAANPNPGGASNTEGTLAIGEVLRADVYRPNKQLVTYHRRITDGGYVAVHISSGFRFLPKDEELITDYLNKKINGEDSPCIRMISTINIYRHSPEELAWAAPGYYFSRNIRTPAASRSISQVVLQPLMGNKRKNKSQGFQRHQNRSNHRWRTATIGGN</sequence>
<dbReference type="PROSITE" id="PS51005">
    <property type="entry name" value="NAC"/>
    <property type="match status" value="1"/>
</dbReference>
<keyword evidence="8" id="KW-1185">Reference proteome</keyword>
<dbReference type="Pfam" id="PF02365">
    <property type="entry name" value="NAM"/>
    <property type="match status" value="1"/>
</dbReference>